<dbReference type="AlphaFoldDB" id="S3CL69"/>
<feature type="region of interest" description="Disordered" evidence="1">
    <location>
        <begin position="565"/>
        <end position="607"/>
    </location>
</feature>
<dbReference type="OrthoDB" id="1744869at2759"/>
<dbReference type="EMBL" id="KE145371">
    <property type="protein sequence ID" value="EPE25969.1"/>
    <property type="molecule type" value="Genomic_DNA"/>
</dbReference>
<sequence>MVVRPPICRVGPLIRGQTPRLRPRFLPHHVPRSYSNRYGSKHDFPYHAATITLKSNSENTQNLIPKHLKKSFRPTAERLGNVEDQRLAIVILATPKFAPWLEDDAFIIKILQSITRPPKNVKTACDDIDVVCACVDGLTTSIEHIQDAKALSKTPEGLSFIHGVQDELLPGLWDEETPSTGHPDIMSTLVFSGRGDFNTKITLPLANTLFINGVRSTLQVSRWTWPSPSEVENFTGMPKKVKTLRKATQLINAFDNMDTKYPMTCIPAVPMTPVRTIASGMGNIVRQLNFEPFTPGPASRELEAAVDQHLKTLSPNNQQDTRPGIWALIVPDEVHSRTNANMNISMLSVYEEATKGKGIYGSPNTALLDYVGYWVRRGAKFCKVLSGGGGWGAKQGLLSLDPQSTYTQTEDISSEFMGTSVEEQQMSALGNIAKPGSFIRFFGRSSWSSVPDKTEPKRIKDFDPTARNVVVGTCASTIDDIPGDAQDDDTDYIRLRAGHFGCVTQSGLFVEKQPSDGGSAYETKLDMPNSFLFASMKSAYMNQPPSAQLEDGKINKDEEERDKFEHLLGSAKPTTRRVTGRSQAETEDEKALKQALKKADKGSRRYK</sequence>
<evidence type="ECO:0000313" key="3">
    <source>
        <dbReference type="Proteomes" id="UP000016922"/>
    </source>
</evidence>
<reference evidence="2 3" key="1">
    <citation type="journal article" date="2013" name="BMC Genomics">
        <title>Genomics-driven discovery of the pneumocandin biosynthetic gene cluster in the fungus Glarea lozoyensis.</title>
        <authorList>
            <person name="Chen L."/>
            <person name="Yue Q."/>
            <person name="Zhang X."/>
            <person name="Xiang M."/>
            <person name="Wang C."/>
            <person name="Li S."/>
            <person name="Che Y."/>
            <person name="Ortiz-Lopez F.J."/>
            <person name="Bills G.F."/>
            <person name="Liu X."/>
            <person name="An Z."/>
        </authorList>
    </citation>
    <scope>NUCLEOTIDE SEQUENCE [LARGE SCALE GENOMIC DNA]</scope>
    <source>
        <strain evidence="3">ATCC 20868 / MF5171</strain>
    </source>
</reference>
<dbReference type="KEGG" id="glz:GLAREA_01881"/>
<name>S3CL69_GLAL2</name>
<organism evidence="2 3">
    <name type="scientific">Glarea lozoyensis (strain ATCC 20868 / MF5171)</name>
    <dbReference type="NCBI Taxonomy" id="1116229"/>
    <lineage>
        <taxon>Eukaryota</taxon>
        <taxon>Fungi</taxon>
        <taxon>Dikarya</taxon>
        <taxon>Ascomycota</taxon>
        <taxon>Pezizomycotina</taxon>
        <taxon>Leotiomycetes</taxon>
        <taxon>Helotiales</taxon>
        <taxon>Helotiaceae</taxon>
        <taxon>Glarea</taxon>
    </lineage>
</organism>
<dbReference type="RefSeq" id="XP_008087288.1">
    <property type="nucleotide sequence ID" value="XM_008089097.1"/>
</dbReference>
<feature type="compositionally biased region" description="Basic and acidic residues" evidence="1">
    <location>
        <begin position="589"/>
        <end position="607"/>
    </location>
</feature>
<accession>S3CL69</accession>
<dbReference type="OMA" id="HITWLEN"/>
<proteinExistence type="predicted"/>
<gene>
    <name evidence="2" type="ORF">GLAREA_01881</name>
</gene>
<dbReference type="HOGENOM" id="CLU_014048_1_0_1"/>
<protein>
    <submittedName>
        <fullName evidence="2">Uncharacterized protein</fullName>
    </submittedName>
</protein>
<dbReference type="eggNOG" id="ENOG502SB4N">
    <property type="taxonomic scope" value="Eukaryota"/>
</dbReference>
<evidence type="ECO:0000313" key="2">
    <source>
        <dbReference type="EMBL" id="EPE25969.1"/>
    </source>
</evidence>
<dbReference type="Proteomes" id="UP000016922">
    <property type="component" value="Unassembled WGS sequence"/>
</dbReference>
<keyword evidence="3" id="KW-1185">Reference proteome</keyword>
<dbReference type="GeneID" id="19460939"/>
<dbReference type="STRING" id="1116229.S3CL69"/>
<evidence type="ECO:0000256" key="1">
    <source>
        <dbReference type="SAM" id="MobiDB-lite"/>
    </source>
</evidence>